<protein>
    <recommendedName>
        <fullName evidence="3">YfcL family protein</fullName>
    </recommendedName>
</protein>
<sequence length="97" mass="10808">MNIFEFEQLLLTDIDSNIATATDDQLFAGGYLRGHITLSVAQCEIDGRNHVRDVKSRVNNSLNQAILSGELNEQDQKLVLSFWADLITKAEQASTVQ</sequence>
<evidence type="ECO:0000313" key="1">
    <source>
        <dbReference type="EMBL" id="GGB48004.1"/>
    </source>
</evidence>
<comment type="caution">
    <text evidence="1">The sequence shown here is derived from an EMBL/GenBank/DDBJ whole genome shotgun (WGS) entry which is preliminary data.</text>
</comment>
<dbReference type="EMBL" id="BMKE01000017">
    <property type="protein sequence ID" value="GGB48004.1"/>
    <property type="molecule type" value="Genomic_DNA"/>
</dbReference>
<gene>
    <name evidence="1" type="ORF">GCM10011502_21660</name>
</gene>
<name>A0ABQ1IN35_9GAMM</name>
<keyword evidence="2" id="KW-1185">Reference proteome</keyword>
<reference evidence="2" key="1">
    <citation type="journal article" date="2019" name="Int. J. Syst. Evol. Microbiol.">
        <title>The Global Catalogue of Microorganisms (GCM) 10K type strain sequencing project: providing services to taxonomists for standard genome sequencing and annotation.</title>
        <authorList>
            <consortium name="The Broad Institute Genomics Platform"/>
            <consortium name="The Broad Institute Genome Sequencing Center for Infectious Disease"/>
            <person name="Wu L."/>
            <person name="Ma J."/>
        </authorList>
    </citation>
    <scope>NUCLEOTIDE SEQUENCE [LARGE SCALE GENOMIC DNA]</scope>
    <source>
        <strain evidence="2">CGMCC 1.15923</strain>
    </source>
</reference>
<proteinExistence type="predicted"/>
<dbReference type="Proteomes" id="UP000646152">
    <property type="component" value="Unassembled WGS sequence"/>
</dbReference>
<dbReference type="RefSeq" id="WP_188630146.1">
    <property type="nucleotide sequence ID" value="NZ_BMKE01000017.1"/>
</dbReference>
<evidence type="ECO:0000313" key="2">
    <source>
        <dbReference type="Proteomes" id="UP000646152"/>
    </source>
</evidence>
<dbReference type="Pfam" id="PF08891">
    <property type="entry name" value="YfcL"/>
    <property type="match status" value="1"/>
</dbReference>
<accession>A0ABQ1IN35</accession>
<organism evidence="1 2">
    <name type="scientific">Oceanisphaera marina</name>
    <dbReference type="NCBI Taxonomy" id="2017550"/>
    <lineage>
        <taxon>Bacteria</taxon>
        <taxon>Pseudomonadati</taxon>
        <taxon>Pseudomonadota</taxon>
        <taxon>Gammaproteobacteria</taxon>
        <taxon>Aeromonadales</taxon>
        <taxon>Aeromonadaceae</taxon>
        <taxon>Oceanisphaera</taxon>
    </lineage>
</organism>
<dbReference type="InterPro" id="IPR014987">
    <property type="entry name" value="UPF_YfcL"/>
</dbReference>
<evidence type="ECO:0008006" key="3">
    <source>
        <dbReference type="Google" id="ProtNLM"/>
    </source>
</evidence>